<dbReference type="OrthoDB" id="114886at2"/>
<dbReference type="InterPro" id="IPR005551">
    <property type="entry name" value="CitX"/>
</dbReference>
<name>A0A1C7IB71_9FIRM</name>
<keyword evidence="4" id="KW-0547">Nucleotide-binding</keyword>
<dbReference type="GO" id="GO:0046917">
    <property type="term" value="F:triphosphoribosyl-dephospho-CoA synthase activity"/>
    <property type="evidence" value="ECO:0007669"/>
    <property type="project" value="UniProtKB-EC"/>
</dbReference>
<keyword evidence="5" id="KW-0067">ATP-binding</keyword>
<accession>A0A1C7IB71</accession>
<evidence type="ECO:0000256" key="3">
    <source>
        <dbReference type="ARBA" id="ARBA00022695"/>
    </source>
</evidence>
<gene>
    <name evidence="7" type="ORF">A4V09_10565</name>
</gene>
<dbReference type="STRING" id="1796616.A4V09_10565"/>
<evidence type="ECO:0000256" key="2">
    <source>
        <dbReference type="ARBA" id="ARBA00022679"/>
    </source>
</evidence>
<keyword evidence="8" id="KW-1185">Reference proteome</keyword>
<dbReference type="GO" id="GO:0016829">
    <property type="term" value="F:lyase activity"/>
    <property type="evidence" value="ECO:0007669"/>
    <property type="project" value="UniProtKB-KW"/>
</dbReference>
<protein>
    <submittedName>
        <fullName evidence="7">Citrate lyase holo-[acyl-carrier protein] synthase</fullName>
    </submittedName>
</protein>
<comment type="catalytic activity">
    <reaction evidence="6">
        <text>apo-[citrate lyase ACP] + 2'-(5''-triphospho-alpha-D-ribosyl)-3'-dephospho-CoA = holo-[citrate lyase ACP] + diphosphate</text>
        <dbReference type="Rhea" id="RHEA:16333"/>
        <dbReference type="Rhea" id="RHEA-COMP:10157"/>
        <dbReference type="Rhea" id="RHEA-COMP:10158"/>
        <dbReference type="ChEBI" id="CHEBI:29999"/>
        <dbReference type="ChEBI" id="CHEBI:33019"/>
        <dbReference type="ChEBI" id="CHEBI:61378"/>
        <dbReference type="ChEBI" id="CHEBI:82683"/>
        <dbReference type="EC" id="2.7.7.61"/>
    </reaction>
</comment>
<keyword evidence="7" id="KW-0456">Lyase</keyword>
<keyword evidence="2" id="KW-0808">Transferase</keyword>
<keyword evidence="3" id="KW-0548">Nucleotidyltransferase</keyword>
<dbReference type="PANTHER" id="PTHR30201">
    <property type="entry name" value="TRIPHOSPHORIBOSYL-DEPHOSPHO-COA SYNTHASE"/>
    <property type="match status" value="1"/>
</dbReference>
<dbReference type="GO" id="GO:0051191">
    <property type="term" value="P:prosthetic group biosynthetic process"/>
    <property type="evidence" value="ECO:0007669"/>
    <property type="project" value="InterPro"/>
</dbReference>
<evidence type="ECO:0000256" key="5">
    <source>
        <dbReference type="ARBA" id="ARBA00022840"/>
    </source>
</evidence>
<dbReference type="Gene3D" id="1.10.4200.10">
    <property type="entry name" value="Triphosphoribosyl-dephospho-CoA protein"/>
    <property type="match status" value="1"/>
</dbReference>
<dbReference type="KEGG" id="byl:A4V09_10565"/>
<dbReference type="AlphaFoldDB" id="A0A1C7IB71"/>
<dbReference type="Pfam" id="PF03802">
    <property type="entry name" value="CitX"/>
    <property type="match status" value="1"/>
</dbReference>
<organism evidence="7 8">
    <name type="scientific">Blautia pseudococcoides</name>
    <dbReference type="NCBI Taxonomy" id="1796616"/>
    <lineage>
        <taxon>Bacteria</taxon>
        <taxon>Bacillati</taxon>
        <taxon>Bacillota</taxon>
        <taxon>Clostridia</taxon>
        <taxon>Lachnospirales</taxon>
        <taxon>Lachnospiraceae</taxon>
        <taxon>Blautia</taxon>
    </lineage>
</organism>
<proteinExistence type="predicted"/>
<dbReference type="InterPro" id="IPR002736">
    <property type="entry name" value="CitG"/>
</dbReference>
<evidence type="ECO:0000256" key="1">
    <source>
        <dbReference type="ARBA" id="ARBA00001210"/>
    </source>
</evidence>
<comment type="catalytic activity">
    <reaction evidence="1">
        <text>3'-dephospho-CoA + ATP = 2'-(5''-triphospho-alpha-D-ribosyl)-3'-dephospho-CoA + adenine</text>
        <dbReference type="Rhea" id="RHEA:15117"/>
        <dbReference type="ChEBI" id="CHEBI:16708"/>
        <dbReference type="ChEBI" id="CHEBI:30616"/>
        <dbReference type="ChEBI" id="CHEBI:57328"/>
        <dbReference type="ChEBI" id="CHEBI:61378"/>
        <dbReference type="EC" id="2.4.2.52"/>
    </reaction>
</comment>
<dbReference type="GO" id="GO:0005524">
    <property type="term" value="F:ATP binding"/>
    <property type="evidence" value="ECO:0007669"/>
    <property type="project" value="UniProtKB-KW"/>
</dbReference>
<sequence>MNHTDLCTGTAITLQQVLDAREQRAAIQNEMLSDLEGDGAALISFTLNIVGPVKVFPYTILAYEAGLAAIRECLMWLEAHITGFREVRENTGYEAFFSVKKEPGIAHICKEYLTELEETHPVGRLFDIDVLQSDGIKVSRESLGYAGRTCLLCDNPAFLCGRSRTHTAQELVERETALIRDFFAERFSVHVGLLMQKALFYEVNTTLKPGLVDLVHNGAHTDMDRYTFRDSAYALTSYFIETARRGMEFALDGGSQDELPELFASVRPLGMAAETAMRQATGGVNTHKGMIFSGGILCCALGYDMASRGLGGSCRLNGCTKYAKPAEAFQDLETTVKHMLVHLLDDYKMLCTSRPSKDVSHGERLYMRYGITGIRGEAHLGFPTLFHMGYPLFKQVLAHGYTMNEAGCIVLLHYMADTEDSNLITRSGYDTAGKIQAELARFLECASYEEQLAVIPKLDAYFVQERISPGGSADMLALTYFLYFMGVLPCRWG</sequence>
<evidence type="ECO:0000256" key="6">
    <source>
        <dbReference type="ARBA" id="ARBA00048574"/>
    </source>
</evidence>
<reference evidence="7" key="1">
    <citation type="submission" date="2017-04" db="EMBL/GenBank/DDBJ databases">
        <title>Complete Genome Sequences of Twelve Strains of a Stable Defined Moderately Diverse Mouse Microbiota 2 (sDMDMm2).</title>
        <authorList>
            <person name="Uchimura Y."/>
            <person name="Wyss M."/>
            <person name="Brugiroux S."/>
            <person name="Limenitakis J.P."/>
            <person name="Stecher B."/>
            <person name="McCoy K.D."/>
            <person name="Macpherson A.J."/>
        </authorList>
    </citation>
    <scope>NUCLEOTIDE SEQUENCE</scope>
    <source>
        <strain evidence="7">YL58</strain>
    </source>
</reference>
<dbReference type="Pfam" id="PF01874">
    <property type="entry name" value="CitG"/>
    <property type="match status" value="1"/>
</dbReference>
<dbReference type="Proteomes" id="UP000092574">
    <property type="component" value="Chromosome"/>
</dbReference>
<evidence type="ECO:0000256" key="4">
    <source>
        <dbReference type="ARBA" id="ARBA00022741"/>
    </source>
</evidence>
<dbReference type="RefSeq" id="WP_065542348.1">
    <property type="nucleotide sequence ID" value="NZ_CP015405.2"/>
</dbReference>
<dbReference type="GO" id="GO:0050519">
    <property type="term" value="F:holo-citrate lyase synthase activity"/>
    <property type="evidence" value="ECO:0007669"/>
    <property type="project" value="UniProtKB-EC"/>
</dbReference>
<dbReference type="NCBIfam" id="TIGR03124">
    <property type="entry name" value="citrate_citX"/>
    <property type="match status" value="1"/>
</dbReference>
<dbReference type="PANTHER" id="PTHR30201:SF2">
    <property type="entry name" value="2-(5''-TRIPHOSPHORIBOSYL)-3'-DEPHOSPHOCOENZYME-A SYNTHASE"/>
    <property type="match status" value="1"/>
</dbReference>
<evidence type="ECO:0000313" key="8">
    <source>
        <dbReference type="Proteomes" id="UP000092574"/>
    </source>
</evidence>
<dbReference type="EMBL" id="CP015405">
    <property type="protein sequence ID" value="ANU76174.1"/>
    <property type="molecule type" value="Genomic_DNA"/>
</dbReference>
<evidence type="ECO:0000313" key="7">
    <source>
        <dbReference type="EMBL" id="ANU76174.1"/>
    </source>
</evidence>